<reference evidence="3 4" key="1">
    <citation type="submission" date="2018-01" db="EMBL/GenBank/DDBJ databases">
        <title>Draft genome Sequence of streptomyces globosus LZH-48.</title>
        <authorList>
            <person name="Ran K."/>
            <person name="Li Z."/>
            <person name="Wei S."/>
            <person name="Dong R."/>
        </authorList>
    </citation>
    <scope>NUCLEOTIDE SEQUENCE [LARGE SCALE GENOMIC DNA]</scope>
    <source>
        <strain evidence="3 4">LZH-48</strain>
    </source>
</reference>
<dbReference type="EMBL" id="CP030862">
    <property type="protein sequence ID" value="AXE27359.1"/>
    <property type="molecule type" value="Genomic_DNA"/>
</dbReference>
<protein>
    <submittedName>
        <fullName evidence="3">MerR family transcriptional regulator</fullName>
    </submittedName>
</protein>
<evidence type="ECO:0000256" key="1">
    <source>
        <dbReference type="ARBA" id="ARBA00023125"/>
    </source>
</evidence>
<dbReference type="Gene3D" id="1.10.1660.10">
    <property type="match status" value="1"/>
</dbReference>
<dbReference type="GO" id="GO:0003677">
    <property type="term" value="F:DNA binding"/>
    <property type="evidence" value="ECO:0007669"/>
    <property type="project" value="UniProtKB-KW"/>
</dbReference>
<evidence type="ECO:0000313" key="4">
    <source>
        <dbReference type="Proteomes" id="UP000252004"/>
    </source>
</evidence>
<feature type="domain" description="HTH merR-type" evidence="2">
    <location>
        <begin position="3"/>
        <end position="71"/>
    </location>
</feature>
<dbReference type="Proteomes" id="UP000252004">
    <property type="component" value="Chromosome"/>
</dbReference>
<evidence type="ECO:0000259" key="2">
    <source>
        <dbReference type="PROSITE" id="PS50937"/>
    </source>
</evidence>
<dbReference type="PANTHER" id="PTHR30204">
    <property type="entry name" value="REDOX-CYCLING DRUG-SENSING TRANSCRIPTIONAL ACTIVATOR SOXR"/>
    <property type="match status" value="1"/>
</dbReference>
<dbReference type="InterPro" id="IPR047057">
    <property type="entry name" value="MerR_fam"/>
</dbReference>
<proteinExistence type="predicted"/>
<dbReference type="SMART" id="SM00422">
    <property type="entry name" value="HTH_MERR"/>
    <property type="match status" value="1"/>
</dbReference>
<keyword evidence="4" id="KW-1185">Reference proteome</keyword>
<sequence length="130" mass="14471">MRHLPIGELAARTGVRASALRYWEERGLLPGARREGGRREWPATAVRRVALVKMAQRAGFTLAEITQLLADDTSPSATRQWRDMATRKLPELDRHIAQAQALRQAVADCLECGCMKFDQCVLLDTTDAAP</sequence>
<dbReference type="Pfam" id="PF13411">
    <property type="entry name" value="MerR_1"/>
    <property type="match status" value="1"/>
</dbReference>
<dbReference type="InterPro" id="IPR000551">
    <property type="entry name" value="MerR-type_HTH_dom"/>
</dbReference>
<dbReference type="SUPFAM" id="SSF46955">
    <property type="entry name" value="Putative DNA-binding domain"/>
    <property type="match status" value="1"/>
</dbReference>
<organism evidence="3 4">
    <name type="scientific">Streptomyces globosus</name>
    <dbReference type="NCBI Taxonomy" id="68209"/>
    <lineage>
        <taxon>Bacteria</taxon>
        <taxon>Bacillati</taxon>
        <taxon>Actinomycetota</taxon>
        <taxon>Actinomycetes</taxon>
        <taxon>Kitasatosporales</taxon>
        <taxon>Streptomycetaceae</taxon>
        <taxon>Streptomyces</taxon>
    </lineage>
</organism>
<dbReference type="InterPro" id="IPR009061">
    <property type="entry name" value="DNA-bd_dom_put_sf"/>
</dbReference>
<name>A0A344U8Y8_9ACTN</name>
<dbReference type="AlphaFoldDB" id="A0A344U8Y8"/>
<dbReference type="PANTHER" id="PTHR30204:SF0">
    <property type="entry name" value="REDOX-SENSITIVE TRANSCRIPTIONAL ACTIVATOR SOXR"/>
    <property type="match status" value="1"/>
</dbReference>
<dbReference type="PROSITE" id="PS50937">
    <property type="entry name" value="HTH_MERR_2"/>
    <property type="match status" value="1"/>
</dbReference>
<evidence type="ECO:0000313" key="3">
    <source>
        <dbReference type="EMBL" id="AXE27359.1"/>
    </source>
</evidence>
<dbReference type="OrthoDB" id="9802039at2"/>
<dbReference type="PRINTS" id="PR00040">
    <property type="entry name" value="HTHMERR"/>
</dbReference>
<gene>
    <name evidence="3" type="ORF">C0216_08330</name>
</gene>
<keyword evidence="1" id="KW-0238">DNA-binding</keyword>
<accession>A0A344U8Y8</accession>
<dbReference type="GO" id="GO:0003700">
    <property type="term" value="F:DNA-binding transcription factor activity"/>
    <property type="evidence" value="ECO:0007669"/>
    <property type="project" value="InterPro"/>
</dbReference>
<dbReference type="KEGG" id="sgz:C0216_08330"/>
<dbReference type="RefSeq" id="WP_114058524.1">
    <property type="nucleotide sequence ID" value="NZ_CP030862.1"/>
</dbReference>